<feature type="compositionally biased region" description="Basic and acidic residues" evidence="1">
    <location>
        <begin position="421"/>
        <end position="432"/>
    </location>
</feature>
<feature type="compositionally biased region" description="Basic and acidic residues" evidence="1">
    <location>
        <begin position="58"/>
        <end position="70"/>
    </location>
</feature>
<proteinExistence type="predicted"/>
<keyword evidence="2" id="KW-0732">Signal</keyword>
<name>A0A2N5UWJ4_9BASI</name>
<sequence>MLVYVVSMWSAAVVLWLKVPASPCSSGASSLIVFSYSTKRSPTMYSSESDSELEEEDAERRWPRASDWKRSKGPSAGLEAARVVLRTGVHFLCRRGRASHPDLRGRRAHDLDKLIPQSRSARNQEWKQQQQATRPSSDAQMLHSAAGGDQANLELLKKRDSQALPPPYQELCTQAPTDPPLHCGPIPSTKKNPDEFELDGSVQSSLDWKKVSGERRTSLIQTIGAGRDSQLETSDRDRNQGGALSPHTTYTQVGLKPHGDFNLQATSPQFRSDSTTESQLGPLNRVPCTPPPLTGCFSKARRTPQTSPQAERALAVSKRELAEVIELLQPVRPTDLSQMGALLSLLVAIPSDTPRSREAMRENAGFLTLITVLASLGTEFVSELESTITTQDETESESNYQRRIPSISIGSDSQLGPLDSPKSDSKSSKSKHSELQEELDAVATLIFKCLALALSNHQLGFKLVLDALRLSNFIPHSPSGDRSNWPSTHYRRQKIEKLFGIVLAFIAADFFPIVCTSEVIQKITFTHERGNRMERIAAGHMLAGVFSSSLHVLSVWPTGQLSNLQLEPVLNQLASIGKGGSLKFQETLAITIVHCFELTRIMDAELLDQGRIELNNSLGC</sequence>
<evidence type="ECO:0000256" key="1">
    <source>
        <dbReference type="SAM" id="MobiDB-lite"/>
    </source>
</evidence>
<feature type="region of interest" description="Disordered" evidence="1">
    <location>
        <begin position="101"/>
        <end position="144"/>
    </location>
</feature>
<feature type="region of interest" description="Disordered" evidence="1">
    <location>
        <begin position="224"/>
        <end position="249"/>
    </location>
</feature>
<dbReference type="Proteomes" id="UP000235392">
    <property type="component" value="Unassembled WGS sequence"/>
</dbReference>
<feature type="compositionally biased region" description="Basic and acidic residues" evidence="1">
    <location>
        <begin position="101"/>
        <end position="113"/>
    </location>
</feature>
<feature type="compositionally biased region" description="Polar residues" evidence="1">
    <location>
        <begin position="117"/>
        <end position="139"/>
    </location>
</feature>
<accession>A0A2N5UWJ4</accession>
<feature type="region of interest" description="Disordered" evidence="1">
    <location>
        <begin position="387"/>
        <end position="432"/>
    </location>
</feature>
<evidence type="ECO:0000313" key="4">
    <source>
        <dbReference type="Proteomes" id="UP000235392"/>
    </source>
</evidence>
<evidence type="ECO:0008006" key="5">
    <source>
        <dbReference type="Google" id="ProtNLM"/>
    </source>
</evidence>
<comment type="caution">
    <text evidence="3">The sequence shown here is derived from an EMBL/GenBank/DDBJ whole genome shotgun (WGS) entry which is preliminary data.</text>
</comment>
<feature type="region of interest" description="Disordered" evidence="1">
    <location>
        <begin position="41"/>
        <end position="73"/>
    </location>
</feature>
<organism evidence="3 4">
    <name type="scientific">Puccinia coronata f. sp. avenae</name>
    <dbReference type="NCBI Taxonomy" id="200324"/>
    <lineage>
        <taxon>Eukaryota</taxon>
        <taxon>Fungi</taxon>
        <taxon>Dikarya</taxon>
        <taxon>Basidiomycota</taxon>
        <taxon>Pucciniomycotina</taxon>
        <taxon>Pucciniomycetes</taxon>
        <taxon>Pucciniales</taxon>
        <taxon>Pucciniaceae</taxon>
        <taxon>Puccinia</taxon>
    </lineage>
</organism>
<reference evidence="3 4" key="1">
    <citation type="submission" date="2017-11" db="EMBL/GenBank/DDBJ databases">
        <title>De novo assembly and phasing of dikaryotic genomes from two isolates of Puccinia coronata f. sp. avenae, the causal agent of oat crown rust.</title>
        <authorList>
            <person name="Miller M.E."/>
            <person name="Zhang Y."/>
            <person name="Omidvar V."/>
            <person name="Sperschneider J."/>
            <person name="Schwessinger B."/>
            <person name="Raley C."/>
            <person name="Palmer J.M."/>
            <person name="Garnica D."/>
            <person name="Upadhyaya N."/>
            <person name="Rathjen J."/>
            <person name="Taylor J.M."/>
            <person name="Park R.F."/>
            <person name="Dodds P.N."/>
            <person name="Hirsch C.D."/>
            <person name="Kianian S.F."/>
            <person name="Figueroa M."/>
        </authorList>
    </citation>
    <scope>NUCLEOTIDE SEQUENCE [LARGE SCALE GENOMIC DNA]</scope>
    <source>
        <strain evidence="3">12SD80</strain>
    </source>
</reference>
<feature type="chain" id="PRO_5014723844" description="Wings apart-like protein C-terminal domain-containing protein" evidence="2">
    <location>
        <begin position="17"/>
        <end position="620"/>
    </location>
</feature>
<feature type="compositionally biased region" description="Basic and acidic residues" evidence="1">
    <location>
        <begin position="229"/>
        <end position="239"/>
    </location>
</feature>
<evidence type="ECO:0000256" key="2">
    <source>
        <dbReference type="SAM" id="SignalP"/>
    </source>
</evidence>
<feature type="signal peptide" evidence="2">
    <location>
        <begin position="1"/>
        <end position="16"/>
    </location>
</feature>
<feature type="compositionally biased region" description="Polar residues" evidence="1">
    <location>
        <begin position="387"/>
        <end position="401"/>
    </location>
</feature>
<protein>
    <recommendedName>
        <fullName evidence="5">Wings apart-like protein C-terminal domain-containing protein</fullName>
    </recommendedName>
</protein>
<dbReference type="AlphaFoldDB" id="A0A2N5UWJ4"/>
<evidence type="ECO:0000313" key="3">
    <source>
        <dbReference type="EMBL" id="PLW42094.1"/>
    </source>
</evidence>
<dbReference type="EMBL" id="PGCI01000082">
    <property type="protein sequence ID" value="PLW42094.1"/>
    <property type="molecule type" value="Genomic_DNA"/>
</dbReference>
<gene>
    <name evidence="3" type="ORF">PCASD_11955</name>
</gene>